<gene>
    <name evidence="1" type="ORF">FF100_05465</name>
</gene>
<reference evidence="1 2" key="1">
    <citation type="submission" date="2019-06" db="EMBL/GenBank/DDBJ databases">
        <title>Genome of Methylobacterium sp. 17Sr1-39.</title>
        <authorList>
            <person name="Seo T."/>
        </authorList>
    </citation>
    <scope>NUCLEOTIDE SEQUENCE [LARGE SCALE GENOMIC DNA]</scope>
    <source>
        <strain evidence="1 2">17Sr1-39</strain>
    </source>
</reference>
<evidence type="ECO:0000313" key="2">
    <source>
        <dbReference type="Proteomes" id="UP000305267"/>
    </source>
</evidence>
<evidence type="ECO:0000313" key="1">
    <source>
        <dbReference type="EMBL" id="TNC15016.1"/>
    </source>
</evidence>
<proteinExistence type="predicted"/>
<name>A0A5C4LKJ2_9HYPH</name>
<protein>
    <submittedName>
        <fullName evidence="1">Uncharacterized protein</fullName>
    </submittedName>
</protein>
<organism evidence="1 2">
    <name type="scientific">Methylobacterium terricola</name>
    <dbReference type="NCBI Taxonomy" id="2583531"/>
    <lineage>
        <taxon>Bacteria</taxon>
        <taxon>Pseudomonadati</taxon>
        <taxon>Pseudomonadota</taxon>
        <taxon>Alphaproteobacteria</taxon>
        <taxon>Hyphomicrobiales</taxon>
        <taxon>Methylobacteriaceae</taxon>
        <taxon>Methylobacterium</taxon>
    </lineage>
</organism>
<comment type="caution">
    <text evidence="1">The sequence shown here is derived from an EMBL/GenBank/DDBJ whole genome shotgun (WGS) entry which is preliminary data.</text>
</comment>
<dbReference type="Proteomes" id="UP000305267">
    <property type="component" value="Unassembled WGS sequence"/>
</dbReference>
<dbReference type="RefSeq" id="WP_139034555.1">
    <property type="nucleotide sequence ID" value="NZ_VDDA01000002.1"/>
</dbReference>
<dbReference type="EMBL" id="VDDA01000002">
    <property type="protein sequence ID" value="TNC15016.1"/>
    <property type="molecule type" value="Genomic_DNA"/>
</dbReference>
<keyword evidence="2" id="KW-1185">Reference proteome</keyword>
<accession>A0A5C4LKJ2</accession>
<dbReference type="AlphaFoldDB" id="A0A5C4LKJ2"/>
<sequence length="152" mass="16791">MCEHAILEAMLHLRAVKVEPRTDVPSGYLIDGGAIRIETRREIDPSRSLCRIDAAGRCYRVPYRTRFVEERGYTDIRFTLDDLVAAYEASIPASEAVRDELDRFLDDGLPAIFLAAMVQEAHGPRMSGGALATVAVDVDGVRPGTGLWLEDT</sequence>